<protein>
    <submittedName>
        <fullName evidence="2">Uncharacterized protein</fullName>
    </submittedName>
</protein>
<evidence type="ECO:0000313" key="2">
    <source>
        <dbReference type="EMBL" id="KAJ1099832.1"/>
    </source>
</evidence>
<comment type="caution">
    <text evidence="2">The sequence shown here is derived from an EMBL/GenBank/DDBJ whole genome shotgun (WGS) entry which is preliminary data.</text>
</comment>
<accession>A0AAV7M8H8</accession>
<dbReference type="PROSITE" id="PS51257">
    <property type="entry name" value="PROKAR_LIPOPROTEIN"/>
    <property type="match status" value="1"/>
</dbReference>
<dbReference type="Proteomes" id="UP001066276">
    <property type="component" value="Chromosome 10"/>
</dbReference>
<evidence type="ECO:0000256" key="1">
    <source>
        <dbReference type="SAM" id="MobiDB-lite"/>
    </source>
</evidence>
<keyword evidence="3" id="KW-1185">Reference proteome</keyword>
<organism evidence="2 3">
    <name type="scientific">Pleurodeles waltl</name>
    <name type="common">Iberian ribbed newt</name>
    <dbReference type="NCBI Taxonomy" id="8319"/>
    <lineage>
        <taxon>Eukaryota</taxon>
        <taxon>Metazoa</taxon>
        <taxon>Chordata</taxon>
        <taxon>Craniata</taxon>
        <taxon>Vertebrata</taxon>
        <taxon>Euteleostomi</taxon>
        <taxon>Amphibia</taxon>
        <taxon>Batrachia</taxon>
        <taxon>Caudata</taxon>
        <taxon>Salamandroidea</taxon>
        <taxon>Salamandridae</taxon>
        <taxon>Pleurodelinae</taxon>
        <taxon>Pleurodeles</taxon>
    </lineage>
</organism>
<feature type="region of interest" description="Disordered" evidence="1">
    <location>
        <begin position="1"/>
        <end position="22"/>
    </location>
</feature>
<reference evidence="2" key="1">
    <citation type="journal article" date="2022" name="bioRxiv">
        <title>Sequencing and chromosome-scale assembly of the giantPleurodeles waltlgenome.</title>
        <authorList>
            <person name="Brown T."/>
            <person name="Elewa A."/>
            <person name="Iarovenko S."/>
            <person name="Subramanian E."/>
            <person name="Araus A.J."/>
            <person name="Petzold A."/>
            <person name="Susuki M."/>
            <person name="Suzuki K.-i.T."/>
            <person name="Hayashi T."/>
            <person name="Toyoda A."/>
            <person name="Oliveira C."/>
            <person name="Osipova E."/>
            <person name="Leigh N.D."/>
            <person name="Simon A."/>
            <person name="Yun M.H."/>
        </authorList>
    </citation>
    <scope>NUCLEOTIDE SEQUENCE</scope>
    <source>
        <strain evidence="2">20211129_DDA</strain>
        <tissue evidence="2">Liver</tissue>
    </source>
</reference>
<dbReference type="AlphaFoldDB" id="A0AAV7M8H8"/>
<proteinExistence type="predicted"/>
<dbReference type="EMBL" id="JANPWB010000014">
    <property type="protein sequence ID" value="KAJ1099832.1"/>
    <property type="molecule type" value="Genomic_DNA"/>
</dbReference>
<gene>
    <name evidence="2" type="ORF">NDU88_004927</name>
</gene>
<evidence type="ECO:0000313" key="3">
    <source>
        <dbReference type="Proteomes" id="UP001066276"/>
    </source>
</evidence>
<name>A0AAV7M8H8_PLEWA</name>
<sequence length="107" mass="11619">MTKLQRVHRGEQGLPPSGQLTASCRGRGLPECRATLSAEVTVCAAHIMGSRRCFSLLVFALERMPECTSAYGCCLRGEQRKSGTAEDGECNSQALRSLRKGTGMRNE</sequence>